<evidence type="ECO:0000313" key="3">
    <source>
        <dbReference type="Proteomes" id="UP000285793"/>
    </source>
</evidence>
<dbReference type="PROSITE" id="PS51186">
    <property type="entry name" value="GNAT"/>
    <property type="match status" value="1"/>
</dbReference>
<accession>A0A423XUF6</accession>
<dbReference type="GO" id="GO:0016747">
    <property type="term" value="F:acyltransferase activity, transferring groups other than amino-acyl groups"/>
    <property type="evidence" value="ECO:0007669"/>
    <property type="project" value="InterPro"/>
</dbReference>
<dbReference type="InterPro" id="IPR016181">
    <property type="entry name" value="Acyl_CoA_acyltransferase"/>
</dbReference>
<feature type="domain" description="N-acetyltransferase" evidence="1">
    <location>
        <begin position="6"/>
        <end position="137"/>
    </location>
</feature>
<dbReference type="Proteomes" id="UP000285793">
    <property type="component" value="Unassembled WGS sequence"/>
</dbReference>
<evidence type="ECO:0000259" key="1">
    <source>
        <dbReference type="PROSITE" id="PS51186"/>
    </source>
</evidence>
<dbReference type="SUPFAM" id="SSF55729">
    <property type="entry name" value="Acyl-CoA N-acyltransferases (Nat)"/>
    <property type="match status" value="1"/>
</dbReference>
<dbReference type="PANTHER" id="PTHR43233">
    <property type="entry name" value="FAMILY N-ACETYLTRANSFERASE, PUTATIVE (AFU_ORTHOLOGUE AFUA_6G03350)-RELATED"/>
    <property type="match status" value="1"/>
</dbReference>
<dbReference type="Gene3D" id="3.40.630.30">
    <property type="match status" value="1"/>
</dbReference>
<name>A0A423XUF6_9ENTR</name>
<gene>
    <name evidence="2" type="ORF">C3E80_13955</name>
</gene>
<dbReference type="InterPro" id="IPR053144">
    <property type="entry name" value="Acetyltransferase_Butenolide"/>
</dbReference>
<dbReference type="AlphaFoldDB" id="A0A423XUF6"/>
<keyword evidence="2" id="KW-0808">Transferase</keyword>
<comment type="caution">
    <text evidence="2">The sequence shown here is derived from an EMBL/GenBank/DDBJ whole genome shotgun (WGS) entry which is preliminary data.</text>
</comment>
<sequence>MSGEKMIIKESPPSAEDFCRLRTLTKLSPRGYEYVVRALPASLYGVHIIADDQVIAMGRVVGDGVINFEIVDVAVHPSYQGKGYGKVIMEHIMKYLGKTAAPGAYITLMADVPELYEKFGFRLSRPRSEGMYMNWGS</sequence>
<dbReference type="CDD" id="cd04301">
    <property type="entry name" value="NAT_SF"/>
    <property type="match status" value="1"/>
</dbReference>
<dbReference type="RefSeq" id="WP_043056254.1">
    <property type="nucleotide sequence ID" value="NZ_NRMO01000096.1"/>
</dbReference>
<reference evidence="2 3" key="1">
    <citation type="journal article" date="2018" name="Front. Microbiol.">
        <title>An Investigation of an Acute Gastroenteritis Outbreak: Cronobacter sakazakii, a Potential Cause of Food-Borne Illness.</title>
        <authorList>
            <person name="Yong W."/>
            <person name="Guo B."/>
            <person name="Shi X."/>
            <person name="Cheng T."/>
            <person name="Chen M."/>
            <person name="Jiang X."/>
            <person name="Ye Y."/>
            <person name="Wang J."/>
            <person name="Xie G."/>
            <person name="Ding J."/>
        </authorList>
    </citation>
    <scope>NUCLEOTIDE SEQUENCE [LARGE SCALE GENOMIC DNA]</scope>
    <source>
        <strain evidence="2 3">S1</strain>
    </source>
</reference>
<dbReference type="Pfam" id="PF13508">
    <property type="entry name" value="Acetyltransf_7"/>
    <property type="match status" value="1"/>
</dbReference>
<dbReference type="PANTHER" id="PTHR43233:SF1">
    <property type="entry name" value="FAMILY N-ACETYLTRANSFERASE, PUTATIVE (AFU_ORTHOLOGUE AFUA_6G03350)-RELATED"/>
    <property type="match status" value="1"/>
</dbReference>
<evidence type="ECO:0000313" key="2">
    <source>
        <dbReference type="EMBL" id="ROW60153.1"/>
    </source>
</evidence>
<dbReference type="EMBL" id="PQJL01000016">
    <property type="protein sequence ID" value="ROW60153.1"/>
    <property type="molecule type" value="Genomic_DNA"/>
</dbReference>
<organism evidence="2 3">
    <name type="scientific">Cronobacter malonaticus</name>
    <dbReference type="NCBI Taxonomy" id="413503"/>
    <lineage>
        <taxon>Bacteria</taxon>
        <taxon>Pseudomonadati</taxon>
        <taxon>Pseudomonadota</taxon>
        <taxon>Gammaproteobacteria</taxon>
        <taxon>Enterobacterales</taxon>
        <taxon>Enterobacteriaceae</taxon>
        <taxon>Cronobacter</taxon>
    </lineage>
</organism>
<protein>
    <submittedName>
        <fullName evidence="2">N-acetyltransferase</fullName>
    </submittedName>
</protein>
<proteinExistence type="predicted"/>
<dbReference type="InterPro" id="IPR000182">
    <property type="entry name" value="GNAT_dom"/>
</dbReference>